<organism evidence="3 4">
    <name type="scientific">Seminavis robusta</name>
    <dbReference type="NCBI Taxonomy" id="568900"/>
    <lineage>
        <taxon>Eukaryota</taxon>
        <taxon>Sar</taxon>
        <taxon>Stramenopiles</taxon>
        <taxon>Ochrophyta</taxon>
        <taxon>Bacillariophyta</taxon>
        <taxon>Bacillariophyceae</taxon>
        <taxon>Bacillariophycidae</taxon>
        <taxon>Naviculales</taxon>
        <taxon>Naviculaceae</taxon>
        <taxon>Seminavis</taxon>
    </lineage>
</organism>
<keyword evidence="4" id="KW-1185">Reference proteome</keyword>
<comment type="caution">
    <text evidence="3">The sequence shown here is derived from an EMBL/GenBank/DDBJ whole genome shotgun (WGS) entry which is preliminary data.</text>
</comment>
<name>A0A9N8HTT5_9STRA</name>
<sequence length="321" mass="36411">MASSTSMFCRRRRGHWLPFWLFGSSSSSSSALNLFGFRAATASSNTPTPLQLQLLDRAAQVRQQLCQDLYDDTADRLSAKLFYPSSFALDGGQQRRGYCNWVIPGRLMIGQYPAQTPAEGGPTYEEVRQHIQLLVEDAKIGLFCSLQSELPPQDDYDTWAQKGGLVFLEPQSLRQRFPHPFTHYAPMVKEFWRDDDSDTLQFLHCPIEDLNVPESQEPLQQLLLDLLNFLLTPHNKKAIYLHCWGGRGRAGLVGSCLLSLLYPSLSPTDILRIMQTAYASRLGHDTMPSVLSRSPQTDVQRAFVTQFVHEYQRLLQQANNN</sequence>
<evidence type="ECO:0000313" key="4">
    <source>
        <dbReference type="Proteomes" id="UP001153069"/>
    </source>
</evidence>
<feature type="domain" description="Swiss Army Knife protein DSP-PTPase phosphatase" evidence="2">
    <location>
        <begin position="199"/>
        <end position="267"/>
    </location>
</feature>
<dbReference type="AlphaFoldDB" id="A0A9N8HTT5"/>
<dbReference type="SUPFAM" id="SSF52799">
    <property type="entry name" value="(Phosphotyrosine protein) phosphatases II"/>
    <property type="match status" value="1"/>
</dbReference>
<dbReference type="Gene3D" id="3.90.190.10">
    <property type="entry name" value="Protein tyrosine phosphatase superfamily"/>
    <property type="match status" value="1"/>
</dbReference>
<reference evidence="3" key="1">
    <citation type="submission" date="2020-06" db="EMBL/GenBank/DDBJ databases">
        <authorList>
            <consortium name="Plant Systems Biology data submission"/>
        </authorList>
    </citation>
    <scope>NUCLEOTIDE SEQUENCE</scope>
    <source>
        <strain evidence="3">D6</strain>
    </source>
</reference>
<dbReference type="InterPro" id="IPR057023">
    <property type="entry name" value="PTP-SAK"/>
</dbReference>
<proteinExistence type="predicted"/>
<protein>
    <recommendedName>
        <fullName evidence="2">Swiss Army Knife protein DSP-PTPase phosphatase domain-containing protein</fullName>
    </recommendedName>
</protein>
<dbReference type="GO" id="GO:0016791">
    <property type="term" value="F:phosphatase activity"/>
    <property type="evidence" value="ECO:0007669"/>
    <property type="project" value="UniProtKB-ARBA"/>
</dbReference>
<dbReference type="InterPro" id="IPR029021">
    <property type="entry name" value="Prot-tyrosine_phosphatase-like"/>
</dbReference>
<evidence type="ECO:0000256" key="1">
    <source>
        <dbReference type="ARBA" id="ARBA00022801"/>
    </source>
</evidence>
<dbReference type="EMBL" id="CAICTM010001309">
    <property type="protein sequence ID" value="CAB9522523.1"/>
    <property type="molecule type" value="Genomic_DNA"/>
</dbReference>
<accession>A0A9N8HTT5</accession>
<dbReference type="Pfam" id="PF22784">
    <property type="entry name" value="PTP-SAK"/>
    <property type="match status" value="1"/>
</dbReference>
<keyword evidence="1" id="KW-0378">Hydrolase</keyword>
<dbReference type="Proteomes" id="UP001153069">
    <property type="component" value="Unassembled WGS sequence"/>
</dbReference>
<gene>
    <name evidence="3" type="ORF">SEMRO_1311_G261800.1</name>
</gene>
<evidence type="ECO:0000313" key="3">
    <source>
        <dbReference type="EMBL" id="CAB9522523.1"/>
    </source>
</evidence>
<evidence type="ECO:0000259" key="2">
    <source>
        <dbReference type="Pfam" id="PF22784"/>
    </source>
</evidence>
<dbReference type="OrthoDB" id="2017893at2759"/>